<evidence type="ECO:0000256" key="8">
    <source>
        <dbReference type="SAM" id="Phobius"/>
    </source>
</evidence>
<dbReference type="Pfam" id="PF00067">
    <property type="entry name" value="p450"/>
    <property type="match status" value="1"/>
</dbReference>
<proteinExistence type="inferred from homology"/>
<evidence type="ECO:0000256" key="2">
    <source>
        <dbReference type="ARBA" id="ARBA00022617"/>
    </source>
</evidence>
<keyword evidence="4 7" id="KW-0560">Oxidoreductase</keyword>
<dbReference type="PROSITE" id="PS00086">
    <property type="entry name" value="CYTOCHROME_P450"/>
    <property type="match status" value="1"/>
</dbReference>
<reference evidence="9 10" key="1">
    <citation type="submission" date="2022-05" db="EMBL/GenBank/DDBJ databases">
        <authorList>
            <consortium name="Genoscope - CEA"/>
            <person name="William W."/>
        </authorList>
    </citation>
    <scope>NUCLEOTIDE SEQUENCE [LARGE SCALE GENOMIC DNA]</scope>
</reference>
<accession>A0ABN8RKR8</accession>
<dbReference type="PRINTS" id="PR00385">
    <property type="entry name" value="P450"/>
</dbReference>
<keyword evidence="3 7" id="KW-0479">Metal-binding</keyword>
<dbReference type="InterPro" id="IPR002401">
    <property type="entry name" value="Cyt_P450_E_grp-I"/>
</dbReference>
<dbReference type="InterPro" id="IPR017972">
    <property type="entry name" value="Cyt_P450_CS"/>
</dbReference>
<keyword evidence="7" id="KW-0503">Monooxygenase</keyword>
<dbReference type="PANTHER" id="PTHR24302">
    <property type="entry name" value="CYTOCHROME P450 FAMILY 3"/>
    <property type="match status" value="1"/>
</dbReference>
<comment type="similarity">
    <text evidence="1 7">Belongs to the cytochrome P450 family.</text>
</comment>
<protein>
    <recommendedName>
        <fullName evidence="11">Cytochrome P450</fullName>
    </recommendedName>
</protein>
<feature type="transmembrane region" description="Helical" evidence="8">
    <location>
        <begin position="229"/>
        <end position="251"/>
    </location>
</feature>
<evidence type="ECO:0008006" key="11">
    <source>
        <dbReference type="Google" id="ProtNLM"/>
    </source>
</evidence>
<dbReference type="PANTHER" id="PTHR24302:SF15">
    <property type="entry name" value="FATTY-ACID PEROXYGENASE"/>
    <property type="match status" value="1"/>
</dbReference>
<dbReference type="InterPro" id="IPR001128">
    <property type="entry name" value="Cyt_P450"/>
</dbReference>
<feature type="transmembrane region" description="Helical" evidence="8">
    <location>
        <begin position="14"/>
        <end position="32"/>
    </location>
</feature>
<dbReference type="Proteomes" id="UP001159405">
    <property type="component" value="Unassembled WGS sequence"/>
</dbReference>
<evidence type="ECO:0000256" key="5">
    <source>
        <dbReference type="ARBA" id="ARBA00023004"/>
    </source>
</evidence>
<organism evidence="9 10">
    <name type="scientific">Porites lobata</name>
    <dbReference type="NCBI Taxonomy" id="104759"/>
    <lineage>
        <taxon>Eukaryota</taxon>
        <taxon>Metazoa</taxon>
        <taxon>Cnidaria</taxon>
        <taxon>Anthozoa</taxon>
        <taxon>Hexacorallia</taxon>
        <taxon>Scleractinia</taxon>
        <taxon>Fungiina</taxon>
        <taxon>Poritidae</taxon>
        <taxon>Porites</taxon>
    </lineage>
</organism>
<comment type="function">
    <text evidence="6">Cytochromes P450 are a group of heme-thiolate monooxygenases. They oxidize a variety of structurally unrelated compounds, including steroids, fatty acids, and xenobiotics.</text>
</comment>
<evidence type="ECO:0000256" key="3">
    <source>
        <dbReference type="ARBA" id="ARBA00022723"/>
    </source>
</evidence>
<comment type="caution">
    <text evidence="9">The sequence shown here is derived from an EMBL/GenBank/DDBJ whole genome shotgun (WGS) entry which is preliminary data.</text>
</comment>
<keyword evidence="10" id="KW-1185">Reference proteome</keyword>
<dbReference type="InterPro" id="IPR036396">
    <property type="entry name" value="Cyt_P450_sf"/>
</dbReference>
<gene>
    <name evidence="9" type="ORF">PLOB_00021811</name>
</gene>
<keyword evidence="8" id="KW-0472">Membrane</keyword>
<evidence type="ECO:0000313" key="10">
    <source>
        <dbReference type="Proteomes" id="UP001159405"/>
    </source>
</evidence>
<dbReference type="PRINTS" id="PR00463">
    <property type="entry name" value="EP450I"/>
</dbReference>
<dbReference type="Gene3D" id="1.10.630.10">
    <property type="entry name" value="Cytochrome P450"/>
    <property type="match status" value="1"/>
</dbReference>
<dbReference type="SUPFAM" id="SSF48264">
    <property type="entry name" value="Cytochrome P450"/>
    <property type="match status" value="1"/>
</dbReference>
<keyword evidence="5 7" id="KW-0408">Iron</keyword>
<dbReference type="EMBL" id="CALNXK010000255">
    <property type="protein sequence ID" value="CAH3179368.1"/>
    <property type="molecule type" value="Genomic_DNA"/>
</dbReference>
<evidence type="ECO:0000256" key="7">
    <source>
        <dbReference type="RuleBase" id="RU000461"/>
    </source>
</evidence>
<name>A0ABN8RKR8_9CNID</name>
<dbReference type="InterPro" id="IPR050705">
    <property type="entry name" value="Cytochrome_P450_3A"/>
</dbReference>
<keyword evidence="2 7" id="KW-0349">Heme</keyword>
<evidence type="ECO:0000256" key="6">
    <source>
        <dbReference type="ARBA" id="ARBA00043906"/>
    </source>
</evidence>
<keyword evidence="8" id="KW-1133">Transmembrane helix</keyword>
<dbReference type="CDD" id="cd11055">
    <property type="entry name" value="CYP3A-like"/>
    <property type="match status" value="1"/>
</dbReference>
<keyword evidence="8" id="KW-0812">Transmembrane</keyword>
<evidence type="ECO:0000256" key="1">
    <source>
        <dbReference type="ARBA" id="ARBA00010617"/>
    </source>
</evidence>
<evidence type="ECO:0000256" key="4">
    <source>
        <dbReference type="ARBA" id="ARBA00023002"/>
    </source>
</evidence>
<evidence type="ECO:0000313" key="9">
    <source>
        <dbReference type="EMBL" id="CAH3179368.1"/>
    </source>
</evidence>
<sequence>MGLLDLIEPIFRDWQTIVVAAVILFVVYYFWISPYQALKACYHTGPTPLPFIGHLHDLIRHKGKFHLQLDEYYKKYGNVFVLSSMFTSKPCFVISDPEMIKDIFVKEFESFSDRPNIVKQPEPLASMLTIAEKDKWKRIHNTLTPAFSALKMKQMIPLMNACCDNLIKKLSGVADKEQSVNISKYQQSLTMDVIVSAAFGFEVDSQSNPDEPILSAVRQATQQGGFRRILLTIISIFPFGMKIMELVPSLWMANLKPLLNISEEIVQLKRGGQGNSPRKDMLDLMLAAADDTTVPESKKLSDNEIIAQSMVFLFAGHETTSTVLSFACYHLADSPEVQEKLQQEIDSVWSDDSQMLSYETIHQLPYLDMVISETLRLYPPGFLIIRNCTKDCILKGVKIPKDIAVMIPVYSIHRDPSIYADPDKFDPERFAKEESRNPYSFMPFGNGPHNCIGLRFAMIEMKLVLARILRKYRLEVAPDTKQPPEVIVKSTLTCLDIHLRVTSRTKTA</sequence>